<feature type="region of interest" description="Disordered" evidence="1">
    <location>
        <begin position="1"/>
        <end position="26"/>
    </location>
</feature>
<proteinExistence type="predicted"/>
<dbReference type="GO" id="GO:0004674">
    <property type="term" value="F:protein serine/threonine kinase activity"/>
    <property type="evidence" value="ECO:0007669"/>
    <property type="project" value="TreeGrafter"/>
</dbReference>
<dbReference type="AlphaFoldDB" id="A0AA40BU36"/>
<evidence type="ECO:0000256" key="1">
    <source>
        <dbReference type="SAM" id="MobiDB-lite"/>
    </source>
</evidence>
<evidence type="ECO:0000259" key="2">
    <source>
        <dbReference type="PROSITE" id="PS50011"/>
    </source>
</evidence>
<dbReference type="Gene3D" id="1.10.510.10">
    <property type="entry name" value="Transferase(Phosphotransferase) domain 1"/>
    <property type="match status" value="2"/>
</dbReference>
<organism evidence="3 4">
    <name type="scientific">Immersiella caudata</name>
    <dbReference type="NCBI Taxonomy" id="314043"/>
    <lineage>
        <taxon>Eukaryota</taxon>
        <taxon>Fungi</taxon>
        <taxon>Dikarya</taxon>
        <taxon>Ascomycota</taxon>
        <taxon>Pezizomycotina</taxon>
        <taxon>Sordariomycetes</taxon>
        <taxon>Sordariomycetidae</taxon>
        <taxon>Sordariales</taxon>
        <taxon>Lasiosphaeriaceae</taxon>
        <taxon>Immersiella</taxon>
    </lineage>
</organism>
<dbReference type="EMBL" id="JAULSU010000006">
    <property type="protein sequence ID" value="KAK0613669.1"/>
    <property type="molecule type" value="Genomic_DNA"/>
</dbReference>
<sequence length="685" mass="76873">MEAVASTMEPDARKDTPHIPGPSSAGGDYLAAVTITDLGQDLWRRRLIDAESGHPNHDRNATFTSIDLERALDEKLVDSTYRRGLVFLPNGEIPRLLDETVIQTKLTSLRQRSLSGFMQTVNLSTKTSPVEPAINRDALRLARTICGADEPQTAKDSKASSSPTTPKKSYFKIFAILVLIGWPTQIQHFVEEGVCDADLPLVRVKTPHMSLTPWELRRKEALDTPLQCFKTDSLSGLWRRHVTVRSFESTQWQFLAPFFCQDDKERPYHFELPKRAILPFTSSKRLPLTSGFGIVFKVEIHPDHHRFCHDLEGDQHVQAPHQVGRVFAVKQLHSKEKEDFQREFTALRLLSSHSRRQEHHLISLLASYEQRGYYHFIFPCADSNLCDYWKNKEPERDFPNCETAGLWLIDQCHGLARGLATIHRLGSFSPILHSGGVTGHQTTLHESKALKNAPTVPTGGTDPETRTICCRHGDIKPHNILWFPDPVRGSTLGMGALKITDFGTAELLEKDGMFKSRNKAPTSFMYEPPEAISPRSDVLCNSYDIWGLGCVFLEFMAWYLGNGWGGVEKFLDKRLPAGNPSYGVKIATFFSKPGVADSEDSRTAVVNPGVHKFIEHSIESNSKCTHFFKKFLEMVRDDMLVIENGGGVGRKSAASIAARIFELEKEAGLEKQRDCPVSELVPDGN</sequence>
<dbReference type="PANTHER" id="PTHR24359">
    <property type="entry name" value="SERINE/THREONINE-PROTEIN KINASE SBK1"/>
    <property type="match status" value="1"/>
</dbReference>
<dbReference type="SUPFAM" id="SSF56112">
    <property type="entry name" value="Protein kinase-like (PK-like)"/>
    <property type="match status" value="1"/>
</dbReference>
<keyword evidence="3" id="KW-0418">Kinase</keyword>
<dbReference type="SMART" id="SM00220">
    <property type="entry name" value="S_TKc"/>
    <property type="match status" value="1"/>
</dbReference>
<evidence type="ECO:0000313" key="3">
    <source>
        <dbReference type="EMBL" id="KAK0613669.1"/>
    </source>
</evidence>
<feature type="domain" description="Protein kinase" evidence="2">
    <location>
        <begin position="281"/>
        <end position="640"/>
    </location>
</feature>
<keyword evidence="4" id="KW-1185">Reference proteome</keyword>
<evidence type="ECO:0000313" key="4">
    <source>
        <dbReference type="Proteomes" id="UP001175000"/>
    </source>
</evidence>
<dbReference type="PANTHER" id="PTHR24359:SF37">
    <property type="entry name" value="PROTEIN KINASE DOMAIN-CONTAINING PROTEIN"/>
    <property type="match status" value="1"/>
</dbReference>
<keyword evidence="3" id="KW-0808">Transferase</keyword>
<protein>
    <submittedName>
        <fullName evidence="3">Kinase-like domain-containing protein</fullName>
    </submittedName>
</protein>
<comment type="caution">
    <text evidence="3">The sequence shown here is derived from an EMBL/GenBank/DDBJ whole genome shotgun (WGS) entry which is preliminary data.</text>
</comment>
<dbReference type="GO" id="GO:0005524">
    <property type="term" value="F:ATP binding"/>
    <property type="evidence" value="ECO:0007669"/>
    <property type="project" value="InterPro"/>
</dbReference>
<accession>A0AA40BU36</accession>
<dbReference type="InterPro" id="IPR000719">
    <property type="entry name" value="Prot_kinase_dom"/>
</dbReference>
<dbReference type="Pfam" id="PF00069">
    <property type="entry name" value="Pkinase"/>
    <property type="match status" value="1"/>
</dbReference>
<dbReference type="PROSITE" id="PS50011">
    <property type="entry name" value="PROTEIN_KINASE_DOM"/>
    <property type="match status" value="1"/>
</dbReference>
<name>A0AA40BU36_9PEZI</name>
<dbReference type="Proteomes" id="UP001175000">
    <property type="component" value="Unassembled WGS sequence"/>
</dbReference>
<dbReference type="InterPro" id="IPR011009">
    <property type="entry name" value="Kinase-like_dom_sf"/>
</dbReference>
<gene>
    <name evidence="3" type="ORF">B0T14DRAFT_569690</name>
</gene>
<reference evidence="3" key="1">
    <citation type="submission" date="2023-06" db="EMBL/GenBank/DDBJ databases">
        <title>Genome-scale phylogeny and comparative genomics of the fungal order Sordariales.</title>
        <authorList>
            <consortium name="Lawrence Berkeley National Laboratory"/>
            <person name="Hensen N."/>
            <person name="Bonometti L."/>
            <person name="Westerberg I."/>
            <person name="Brannstrom I.O."/>
            <person name="Guillou S."/>
            <person name="Cros-Aarteil S."/>
            <person name="Calhoun S."/>
            <person name="Haridas S."/>
            <person name="Kuo A."/>
            <person name="Mondo S."/>
            <person name="Pangilinan J."/>
            <person name="Riley R."/>
            <person name="Labutti K."/>
            <person name="Andreopoulos B."/>
            <person name="Lipzen A."/>
            <person name="Chen C."/>
            <person name="Yanf M."/>
            <person name="Daum C."/>
            <person name="Ng V."/>
            <person name="Clum A."/>
            <person name="Steindorff A."/>
            <person name="Ohm R."/>
            <person name="Martin F."/>
            <person name="Silar P."/>
            <person name="Natvig D."/>
            <person name="Lalanne C."/>
            <person name="Gautier V."/>
            <person name="Ament-Velasquez S.L."/>
            <person name="Kruys A."/>
            <person name="Hutchinson M.I."/>
            <person name="Powell A.J."/>
            <person name="Barry K."/>
            <person name="Miller A.N."/>
            <person name="Grigoriev I.V."/>
            <person name="Debuchy R."/>
            <person name="Gladieux P."/>
            <person name="Thoren M.H."/>
            <person name="Johannesson H."/>
        </authorList>
    </citation>
    <scope>NUCLEOTIDE SEQUENCE</scope>
    <source>
        <strain evidence="3">CBS 606.72</strain>
    </source>
</reference>